<evidence type="ECO:0000259" key="7">
    <source>
        <dbReference type="Pfam" id="PF04884"/>
    </source>
</evidence>
<name>A0ABQ8G3N9_9PEZI</name>
<accession>A0ABQ8G3N9</accession>
<evidence type="ECO:0000313" key="9">
    <source>
        <dbReference type="Proteomes" id="UP000774617"/>
    </source>
</evidence>
<dbReference type="PANTHER" id="PTHR12770:SF31">
    <property type="entry name" value="RUS FAMILY MEMBER 1"/>
    <property type="match status" value="1"/>
</dbReference>
<evidence type="ECO:0000256" key="2">
    <source>
        <dbReference type="ARBA" id="ARBA00007558"/>
    </source>
</evidence>
<evidence type="ECO:0000256" key="5">
    <source>
        <dbReference type="ARBA" id="ARBA00023136"/>
    </source>
</evidence>
<evidence type="ECO:0000313" key="8">
    <source>
        <dbReference type="EMBL" id="KAH7043887.1"/>
    </source>
</evidence>
<evidence type="ECO:0000256" key="3">
    <source>
        <dbReference type="ARBA" id="ARBA00022692"/>
    </source>
</evidence>
<feature type="domain" description="Protein root UVB sensitive/RUS" evidence="7">
    <location>
        <begin position="42"/>
        <end position="94"/>
    </location>
</feature>
<dbReference type="InterPro" id="IPR054549">
    <property type="entry name" value="UVB_sens_RUS_dom"/>
</dbReference>
<comment type="caution">
    <text evidence="8">The sequence shown here is derived from an EMBL/GenBank/DDBJ whole genome shotgun (WGS) entry which is preliminary data.</text>
</comment>
<comment type="subcellular location">
    <subcellularLocation>
        <location evidence="1">Membrane</location>
    </subcellularLocation>
</comment>
<reference evidence="8 9" key="1">
    <citation type="journal article" date="2021" name="Nat. Commun.">
        <title>Genetic determinants of endophytism in the Arabidopsis root mycobiome.</title>
        <authorList>
            <person name="Mesny F."/>
            <person name="Miyauchi S."/>
            <person name="Thiergart T."/>
            <person name="Pickel B."/>
            <person name="Atanasova L."/>
            <person name="Karlsson M."/>
            <person name="Huettel B."/>
            <person name="Barry K.W."/>
            <person name="Haridas S."/>
            <person name="Chen C."/>
            <person name="Bauer D."/>
            <person name="Andreopoulos W."/>
            <person name="Pangilinan J."/>
            <person name="LaButti K."/>
            <person name="Riley R."/>
            <person name="Lipzen A."/>
            <person name="Clum A."/>
            <person name="Drula E."/>
            <person name="Henrissat B."/>
            <person name="Kohler A."/>
            <person name="Grigoriev I.V."/>
            <person name="Martin F.M."/>
            <person name="Hacquard S."/>
        </authorList>
    </citation>
    <scope>NUCLEOTIDE SEQUENCE [LARGE SCALE GENOMIC DNA]</scope>
    <source>
        <strain evidence="8 9">MPI-SDFR-AT-0080</strain>
    </source>
</reference>
<dbReference type="EMBL" id="JAGTJR010000022">
    <property type="protein sequence ID" value="KAH7043887.1"/>
    <property type="molecule type" value="Genomic_DNA"/>
</dbReference>
<keyword evidence="9" id="KW-1185">Reference proteome</keyword>
<keyword evidence="3" id="KW-0812">Transmembrane</keyword>
<dbReference type="Proteomes" id="UP000774617">
    <property type="component" value="Unassembled WGS sequence"/>
</dbReference>
<keyword evidence="5" id="KW-0472">Membrane</keyword>
<organism evidence="8 9">
    <name type="scientific">Macrophomina phaseolina</name>
    <dbReference type="NCBI Taxonomy" id="35725"/>
    <lineage>
        <taxon>Eukaryota</taxon>
        <taxon>Fungi</taxon>
        <taxon>Dikarya</taxon>
        <taxon>Ascomycota</taxon>
        <taxon>Pezizomycotina</taxon>
        <taxon>Dothideomycetes</taxon>
        <taxon>Dothideomycetes incertae sedis</taxon>
        <taxon>Botryosphaeriales</taxon>
        <taxon>Botryosphaeriaceae</taxon>
        <taxon>Macrophomina</taxon>
    </lineage>
</organism>
<feature type="domain" description="Protein root UVB sensitive/RUS" evidence="7">
    <location>
        <begin position="165"/>
        <end position="350"/>
    </location>
</feature>
<comment type="similarity">
    <text evidence="2">Belongs to the RUS1 family.</text>
</comment>
<evidence type="ECO:0000256" key="6">
    <source>
        <dbReference type="SAM" id="MobiDB-lite"/>
    </source>
</evidence>
<dbReference type="InterPro" id="IPR006968">
    <property type="entry name" value="RUS_fam"/>
</dbReference>
<proteinExistence type="inferred from homology"/>
<keyword evidence="4" id="KW-1133">Transmembrane helix</keyword>
<evidence type="ECO:0000256" key="1">
    <source>
        <dbReference type="ARBA" id="ARBA00004370"/>
    </source>
</evidence>
<protein>
    <submittedName>
        <fullName evidence="8">Vitamin B6 photo-protection and homoeostasis-domain-containing protein</fullName>
    </submittedName>
</protein>
<evidence type="ECO:0000256" key="4">
    <source>
        <dbReference type="ARBA" id="ARBA00022989"/>
    </source>
</evidence>
<dbReference type="PANTHER" id="PTHR12770">
    <property type="entry name" value="RUS1 FAMILY PROTEIN C16ORF58"/>
    <property type="match status" value="1"/>
</dbReference>
<feature type="region of interest" description="Disordered" evidence="6">
    <location>
        <begin position="480"/>
        <end position="502"/>
    </location>
</feature>
<dbReference type="Pfam" id="PF04884">
    <property type="entry name" value="UVB_sens_prot"/>
    <property type="match status" value="2"/>
</dbReference>
<gene>
    <name evidence="8" type="ORF">B0J12DRAFT_578414</name>
</gene>
<sequence length="562" mass="59932">METQAPQLELAEYDESGKVTATYVETGPRIDVIVSTAESPLRKTLLHQALDIFLPAGYPQSVTEDYLPYQVYDSLQAFSSSIAGLLSSRAVLEGRSPAQQAAICHSFPTYATLAITIAINSTRLRRSACLKRLALALYTASLRSSFSLLLLDLLTIRPVIDALSLAGVGVGDATASPTAALLLSVLQESAGRIATILFAARLGTSLEPECKAWRLAADFFNDAAMLLNCISPALPRVARVCVLSLSSILSALCGVAAGSSKASLSAHFARMQNLGELNAKDSSQETIISLMGMLAGSVVVSWVSSPLATWVSMLLLLTIHLGTNYAAVRAVSMRSLNRQRANIVMSHLLAYDKVLTPQQVAQKERIFELRDGALRWADDQVVGHCRIGVRLADVVAKLPGAESGEPGTARKTGAVVRDGGASANDMSLSRLLKVYEHDSYLLWYDSAWSEALIVLKQSCEPAAQLQAWTQALLLASRHGGGAGTGGRRGLATQSSRDGNDGSADLELELRLTLEQTRHMFGAGSGAARARLEAAGWDLSIAALETHSGTRAAVRASLWSEKQ</sequence>